<dbReference type="PANTHER" id="PTHR14593">
    <property type="entry name" value="WD REPEAT-CONTAINING PROTEIN 11"/>
    <property type="match status" value="1"/>
</dbReference>
<dbReference type="GO" id="GO:0005930">
    <property type="term" value="C:axoneme"/>
    <property type="evidence" value="ECO:0007669"/>
    <property type="project" value="UniProtKB-SubCell"/>
</dbReference>
<keyword evidence="8" id="KW-0853">WD repeat</keyword>
<dbReference type="InterPro" id="IPR036322">
    <property type="entry name" value="WD40_repeat_dom_sf"/>
</dbReference>
<evidence type="ECO:0000256" key="5">
    <source>
        <dbReference type="ARBA" id="ARBA00004601"/>
    </source>
</evidence>
<evidence type="ECO:0000256" key="8">
    <source>
        <dbReference type="ARBA" id="ARBA00022574"/>
    </source>
</evidence>
<dbReference type="InterPro" id="IPR001680">
    <property type="entry name" value="WD40_rpt"/>
</dbReference>
<dbReference type="FunFam" id="2.130.10.10:FF:000204">
    <property type="entry name" value="WD repeat domain 11"/>
    <property type="match status" value="1"/>
</dbReference>
<evidence type="ECO:0000256" key="7">
    <source>
        <dbReference type="ARBA" id="ARBA00022553"/>
    </source>
</evidence>
<evidence type="ECO:0000256" key="2">
    <source>
        <dbReference type="ARBA" id="ARBA00004123"/>
    </source>
</evidence>
<evidence type="ECO:0000256" key="3">
    <source>
        <dbReference type="ARBA" id="ARBA00004430"/>
    </source>
</evidence>
<protein>
    <recommendedName>
        <fullName evidence="15">WD repeat-containing protein 11</fullName>
    </recommendedName>
</protein>
<accession>A0A8C7XHS7</accession>
<dbReference type="SMART" id="SM00320">
    <property type="entry name" value="WD40"/>
    <property type="match status" value="3"/>
</dbReference>
<evidence type="ECO:0000313" key="20">
    <source>
        <dbReference type="Ensembl" id="ENSOSIP00000012958.1"/>
    </source>
</evidence>
<evidence type="ECO:0000259" key="18">
    <source>
        <dbReference type="Pfam" id="PF23752"/>
    </source>
</evidence>
<dbReference type="FunFam" id="2.130.10.10:FF:000309">
    <property type="entry name" value="WD repeat domain 11"/>
    <property type="match status" value="1"/>
</dbReference>
<keyword evidence="21" id="KW-1185">Reference proteome</keyword>
<evidence type="ECO:0000256" key="15">
    <source>
        <dbReference type="ARBA" id="ARBA00070583"/>
    </source>
</evidence>
<evidence type="ECO:0000313" key="21">
    <source>
        <dbReference type="Proteomes" id="UP000694383"/>
    </source>
</evidence>
<dbReference type="Pfam" id="PF23753">
    <property type="entry name" value="TPR_WDR11"/>
    <property type="match status" value="1"/>
</dbReference>
<dbReference type="PANTHER" id="PTHR14593:SF5">
    <property type="entry name" value="WD REPEAT-CONTAINING PROTEIN 11"/>
    <property type="match status" value="1"/>
</dbReference>
<keyword evidence="17" id="KW-1133">Transmembrane helix</keyword>
<dbReference type="InterPro" id="IPR019775">
    <property type="entry name" value="WD40_repeat_CS"/>
</dbReference>
<reference evidence="20" key="2">
    <citation type="submission" date="2025-09" db="UniProtKB">
        <authorList>
            <consortium name="Ensembl"/>
        </authorList>
    </citation>
    <scope>IDENTIFICATION</scope>
</reference>
<feature type="transmembrane region" description="Helical" evidence="17">
    <location>
        <begin position="45"/>
        <end position="65"/>
    </location>
</feature>
<evidence type="ECO:0000256" key="6">
    <source>
        <dbReference type="ARBA" id="ARBA00022490"/>
    </source>
</evidence>
<dbReference type="GO" id="GO:0048513">
    <property type="term" value="P:animal organ development"/>
    <property type="evidence" value="ECO:0007669"/>
    <property type="project" value="UniProtKB-ARBA"/>
</dbReference>
<evidence type="ECO:0000256" key="10">
    <source>
        <dbReference type="ARBA" id="ARBA00023034"/>
    </source>
</evidence>
<evidence type="ECO:0000256" key="16">
    <source>
        <dbReference type="SAM" id="MobiDB-lite"/>
    </source>
</evidence>
<dbReference type="GO" id="GO:0005794">
    <property type="term" value="C:Golgi apparatus"/>
    <property type="evidence" value="ECO:0007669"/>
    <property type="project" value="UniProtKB-SubCell"/>
</dbReference>
<dbReference type="GO" id="GO:0031410">
    <property type="term" value="C:cytoplasmic vesicle"/>
    <property type="evidence" value="ECO:0007669"/>
    <property type="project" value="UniProtKB-SubCell"/>
</dbReference>
<dbReference type="GeneTree" id="ENSGT00390000004068"/>
<evidence type="ECO:0000256" key="12">
    <source>
        <dbReference type="ARBA" id="ARBA00023242"/>
    </source>
</evidence>
<reference evidence="20" key="1">
    <citation type="submission" date="2025-08" db="UniProtKB">
        <authorList>
            <consortium name="Ensembl"/>
        </authorList>
    </citation>
    <scope>IDENTIFICATION</scope>
</reference>
<dbReference type="PROSITE" id="PS00678">
    <property type="entry name" value="WD_REPEATS_1"/>
    <property type="match status" value="1"/>
</dbReference>
<evidence type="ECO:0000259" key="19">
    <source>
        <dbReference type="Pfam" id="PF23753"/>
    </source>
</evidence>
<dbReference type="InterPro" id="IPR039694">
    <property type="entry name" value="WDR11"/>
</dbReference>
<keyword evidence="12" id="KW-0539">Nucleus</keyword>
<dbReference type="Proteomes" id="UP000694383">
    <property type="component" value="Unplaced"/>
</dbReference>
<comment type="subcellular location">
    <subcellularLocation>
        <location evidence="3">Cytoplasm</location>
        <location evidence="3">Cytoskeleton</location>
        <location evidence="3">Cilium axoneme</location>
    </subcellularLocation>
    <subcellularLocation>
        <location evidence="1">Cytoplasm</location>
        <location evidence="1">Cytoskeleton</location>
        <location evidence="1">Cilium basal body</location>
    </subcellularLocation>
    <subcellularLocation>
        <location evidence="4">Cytoplasmic vesicle</location>
    </subcellularLocation>
    <subcellularLocation>
        <location evidence="5">Golgi apparatus</location>
        <location evidence="5">trans-Golgi network</location>
    </subcellularLocation>
    <subcellularLocation>
        <location evidence="2">Nucleus</location>
    </subcellularLocation>
</comment>
<keyword evidence="7" id="KW-0597">Phosphoprotein</keyword>
<evidence type="ECO:0000256" key="4">
    <source>
        <dbReference type="ARBA" id="ARBA00004541"/>
    </source>
</evidence>
<evidence type="ECO:0000256" key="9">
    <source>
        <dbReference type="ARBA" id="ARBA00022737"/>
    </source>
</evidence>
<dbReference type="InterPro" id="IPR057853">
    <property type="entry name" value="Beta-prop_WDR11_2nd"/>
</dbReference>
<dbReference type="SUPFAM" id="SSF50978">
    <property type="entry name" value="WD40 repeat-like"/>
    <property type="match status" value="1"/>
</dbReference>
<proteinExistence type="predicted"/>
<organism evidence="20 21">
    <name type="scientific">Oryzias sinensis</name>
    <name type="common">Chinese medaka</name>
    <dbReference type="NCBI Taxonomy" id="183150"/>
    <lineage>
        <taxon>Eukaryota</taxon>
        <taxon>Metazoa</taxon>
        <taxon>Chordata</taxon>
        <taxon>Craniata</taxon>
        <taxon>Vertebrata</taxon>
        <taxon>Euteleostomi</taxon>
        <taxon>Actinopterygii</taxon>
        <taxon>Neopterygii</taxon>
        <taxon>Teleostei</taxon>
        <taxon>Neoteleostei</taxon>
        <taxon>Acanthomorphata</taxon>
        <taxon>Ovalentaria</taxon>
        <taxon>Atherinomorphae</taxon>
        <taxon>Beloniformes</taxon>
        <taxon>Adrianichthyidae</taxon>
        <taxon>Oryziinae</taxon>
        <taxon>Oryzias</taxon>
    </lineage>
</organism>
<dbReference type="Pfam" id="PF23752">
    <property type="entry name" value="Beta-prop_WDR11_2nd"/>
    <property type="match status" value="1"/>
</dbReference>
<evidence type="ECO:0000256" key="17">
    <source>
        <dbReference type="SAM" id="Phobius"/>
    </source>
</evidence>
<name>A0A8C7XHS7_9TELE</name>
<dbReference type="GO" id="GO:0060271">
    <property type="term" value="P:cilium assembly"/>
    <property type="evidence" value="ECO:0007669"/>
    <property type="project" value="UniProtKB-ARBA"/>
</dbReference>
<dbReference type="GO" id="GO:0005634">
    <property type="term" value="C:nucleus"/>
    <property type="evidence" value="ECO:0007669"/>
    <property type="project" value="UniProtKB-SubCell"/>
</dbReference>
<dbReference type="InterPro" id="IPR015943">
    <property type="entry name" value="WD40/YVTN_repeat-like_dom_sf"/>
</dbReference>
<dbReference type="InterPro" id="IPR057854">
    <property type="entry name" value="TPR_WDR11"/>
</dbReference>
<dbReference type="Gene3D" id="2.130.10.10">
    <property type="entry name" value="YVTN repeat-like/Quinoprotein amine dehydrogenase"/>
    <property type="match status" value="2"/>
</dbReference>
<keyword evidence="9" id="KW-0677">Repeat</keyword>
<feature type="region of interest" description="Disordered" evidence="16">
    <location>
        <begin position="1088"/>
        <end position="1108"/>
    </location>
</feature>
<evidence type="ECO:0000256" key="11">
    <source>
        <dbReference type="ARBA" id="ARBA00023212"/>
    </source>
</evidence>
<dbReference type="AlphaFoldDB" id="A0A8C7XHS7"/>
<sequence length="1108" mass="122176">MADIMIPYTVNIKLAARTLTGTLNLQNKSAVDCFTFLAFLLNSPCFIYVTCALFMCAYINGMFFFSSVLTSEGIVFITDFTPSKPPGSGGKKVYIASPHASPAHTKPPPAAAPAPTGAKKALNKVKVLITNEKPTAEAVTLNDCLQLSYLPSKRNHMLLLYPREILILDLELSQTVGVVAIERSGVPFIQVTPCAQRDALYCLHENGCITLRVCRCTAAAEEATDPEQSVQELVYDLRSQCDAIRVTKTVRPYRMVICPVNENKAALMVSDGRVMLWELKAHAGRTSANPSSCLSPLYSPVAFCGAPLGPSQKRIQDLSLNSMIGQTLIGGEVPPPSSNQQEVQLKFLLSGLLSGLPLPPFAIRMCPPLTTKNINHYQPLLAAGTSNGSILVYNLTSGLLHKELSVHSCEVRGIEWVSLTSFLSFATSAPNNMGLVRNELQHVDLPTGRCFAFRGERGNDEPPIEMIKVSHLKQYLVVVFKEKPLELWDVRTGSLLREMAKSFPTVTALEWSPSHNLKSLKKKQMAAREAMARQTVSDAEQSNVESSVISLLQDAESKSETGQAISAREHFVFTDTDGQVYHITVEGNTVKDGARIPPDGSMGSITCIAWKGDTLVLGDVDGNLNFWDLKARLSRGIPTHRGWVKKIRFAPGKGNQKLLVMYTDGAEVWDTKEVQMVSSMRIGRNVNYRILDIDWCTSDKVVLASDDGCVRVLEMAMKSASYRMDEQDLTDPVWCPYLLLPRAALTLKAFLLLQPWSGTFTMDITQVDTKSVLQDPELTLLQRCLLVSRLFGDESDLHFWTVASHYLQSFAQARQLSVSSADGGDAAQPPLQHHLDICYDVLCESSYFQKFQLDRVHLQEVKRSSYEHTKKCADQLLLLGQTDRAVQLLLETSADNSSYYCDSLKACLVTTITSSGPSQSTIKLVATNMIANGKLAEGVQLLCLIDKAADACRYLQTYGEWNRAAWLAKVRLNAAEGSDVLKRWAEQLCSPQFNQKSKAILLLLSLGCFYKVGEMLHSMRQFDRAALFIEACLKYGVMEDISKLIEAAFVDYARLLRSLGLREGAALWASRAGSAGVQLMEELFHGEGGGTEGPLEYKEFDLGEEGTE</sequence>
<feature type="domain" description="WDR11 second beta-propeller" evidence="18">
    <location>
        <begin position="377"/>
        <end position="717"/>
    </location>
</feature>
<evidence type="ECO:0000256" key="14">
    <source>
        <dbReference type="ARBA" id="ARBA00023329"/>
    </source>
</evidence>
<keyword evidence="17" id="KW-0472">Membrane</keyword>
<evidence type="ECO:0000256" key="13">
    <source>
        <dbReference type="ARBA" id="ARBA00023273"/>
    </source>
</evidence>
<keyword evidence="11" id="KW-0206">Cytoskeleton</keyword>
<dbReference type="Ensembl" id="ENSOSIT00000013725.1">
    <property type="protein sequence ID" value="ENSOSIP00000012958.1"/>
    <property type="gene ID" value="ENSOSIG00000006381.1"/>
</dbReference>
<keyword evidence="10" id="KW-0333">Golgi apparatus</keyword>
<evidence type="ECO:0000256" key="1">
    <source>
        <dbReference type="ARBA" id="ARBA00004120"/>
    </source>
</evidence>
<keyword evidence="6" id="KW-0963">Cytoplasm</keyword>
<feature type="domain" description="WDR11 TPR" evidence="19">
    <location>
        <begin position="865"/>
        <end position="1034"/>
    </location>
</feature>
<keyword evidence="17" id="KW-0812">Transmembrane</keyword>
<keyword evidence="13" id="KW-0966">Cell projection</keyword>
<keyword evidence="14" id="KW-0968">Cytoplasmic vesicle</keyword>